<reference evidence="1" key="3">
    <citation type="submission" date="2020-06" db="EMBL/GenBank/DDBJ databases">
        <title>Helianthus annuus Genome sequencing and assembly Release 2.</title>
        <authorList>
            <person name="Gouzy J."/>
            <person name="Langlade N."/>
            <person name="Munos S."/>
        </authorList>
    </citation>
    <scope>NUCLEOTIDE SEQUENCE</scope>
    <source>
        <tissue evidence="1">Leaves</tissue>
    </source>
</reference>
<accession>A0A251TRQ1</accession>
<evidence type="ECO:0000313" key="2">
    <source>
        <dbReference type="EMBL" id="OTG13429.1"/>
    </source>
</evidence>
<reference evidence="2" key="2">
    <citation type="submission" date="2017-02" db="EMBL/GenBank/DDBJ databases">
        <title>Sunflower complete genome.</title>
        <authorList>
            <person name="Langlade N."/>
            <person name="Munos S."/>
        </authorList>
    </citation>
    <scope>NUCLEOTIDE SEQUENCE [LARGE SCALE GENOMIC DNA]</scope>
    <source>
        <tissue evidence="2">Leaves</tissue>
    </source>
</reference>
<dbReference type="Proteomes" id="UP000215914">
    <property type="component" value="Chromosome 9"/>
</dbReference>
<dbReference type="EMBL" id="CM007898">
    <property type="protein sequence ID" value="OTG13429.1"/>
    <property type="molecule type" value="Genomic_DNA"/>
</dbReference>
<name>A0A251TRQ1_HELAN</name>
<evidence type="ECO:0000313" key="3">
    <source>
        <dbReference type="Proteomes" id="UP000215914"/>
    </source>
</evidence>
<proteinExistence type="predicted"/>
<gene>
    <name evidence="2" type="ORF">HannXRQ_Chr09g0238041</name>
    <name evidence="1" type="ORF">HanXRQr2_Chr09g0362071</name>
</gene>
<sequence length="52" mass="5891">MSIMSLPHPLTYASMEIDGRSKYCSRIRVHNTSNKLKYCQSFGDNQGGILQI</sequence>
<dbReference type="Gramene" id="mRNA:HanXRQr2_Chr09g0362071">
    <property type="protein sequence ID" value="mRNA:HanXRQr2_Chr09g0362071"/>
    <property type="gene ID" value="HanXRQr2_Chr09g0362071"/>
</dbReference>
<dbReference type="InParanoid" id="A0A251TRQ1"/>
<protein>
    <submittedName>
        <fullName evidence="2">Uncharacterized protein</fullName>
    </submittedName>
</protein>
<evidence type="ECO:0000313" key="1">
    <source>
        <dbReference type="EMBL" id="KAF5788692.1"/>
    </source>
</evidence>
<reference evidence="1 3" key="1">
    <citation type="journal article" date="2017" name="Nature">
        <title>The sunflower genome provides insights into oil metabolism, flowering and Asterid evolution.</title>
        <authorList>
            <person name="Badouin H."/>
            <person name="Gouzy J."/>
            <person name="Grassa C.J."/>
            <person name="Murat F."/>
            <person name="Staton S.E."/>
            <person name="Cottret L."/>
            <person name="Lelandais-Briere C."/>
            <person name="Owens G.L."/>
            <person name="Carrere S."/>
            <person name="Mayjonade B."/>
            <person name="Legrand L."/>
            <person name="Gill N."/>
            <person name="Kane N.C."/>
            <person name="Bowers J.E."/>
            <person name="Hubner S."/>
            <person name="Bellec A."/>
            <person name="Berard A."/>
            <person name="Berges H."/>
            <person name="Blanchet N."/>
            <person name="Boniface M.C."/>
            <person name="Brunel D."/>
            <person name="Catrice O."/>
            <person name="Chaidir N."/>
            <person name="Claudel C."/>
            <person name="Donnadieu C."/>
            <person name="Faraut T."/>
            <person name="Fievet G."/>
            <person name="Helmstetter N."/>
            <person name="King M."/>
            <person name="Knapp S.J."/>
            <person name="Lai Z."/>
            <person name="Le Paslier M.C."/>
            <person name="Lippi Y."/>
            <person name="Lorenzon L."/>
            <person name="Mandel J.R."/>
            <person name="Marage G."/>
            <person name="Marchand G."/>
            <person name="Marquand E."/>
            <person name="Bret-Mestries E."/>
            <person name="Morien E."/>
            <person name="Nambeesan S."/>
            <person name="Nguyen T."/>
            <person name="Pegot-Espagnet P."/>
            <person name="Pouilly N."/>
            <person name="Raftis F."/>
            <person name="Sallet E."/>
            <person name="Schiex T."/>
            <person name="Thomas J."/>
            <person name="Vandecasteele C."/>
            <person name="Vares D."/>
            <person name="Vear F."/>
            <person name="Vautrin S."/>
            <person name="Crespi M."/>
            <person name="Mangin B."/>
            <person name="Burke J.M."/>
            <person name="Salse J."/>
            <person name="Munos S."/>
            <person name="Vincourt P."/>
            <person name="Rieseberg L.H."/>
            <person name="Langlade N.B."/>
        </authorList>
    </citation>
    <scope>NUCLEOTIDE SEQUENCE [LARGE SCALE GENOMIC DNA]</scope>
    <source>
        <strain evidence="3">cv. SF193</strain>
        <tissue evidence="1">Leaves</tissue>
    </source>
</reference>
<organism evidence="2 3">
    <name type="scientific">Helianthus annuus</name>
    <name type="common">Common sunflower</name>
    <dbReference type="NCBI Taxonomy" id="4232"/>
    <lineage>
        <taxon>Eukaryota</taxon>
        <taxon>Viridiplantae</taxon>
        <taxon>Streptophyta</taxon>
        <taxon>Embryophyta</taxon>
        <taxon>Tracheophyta</taxon>
        <taxon>Spermatophyta</taxon>
        <taxon>Magnoliopsida</taxon>
        <taxon>eudicotyledons</taxon>
        <taxon>Gunneridae</taxon>
        <taxon>Pentapetalae</taxon>
        <taxon>asterids</taxon>
        <taxon>campanulids</taxon>
        <taxon>Asterales</taxon>
        <taxon>Asteraceae</taxon>
        <taxon>Asteroideae</taxon>
        <taxon>Heliantheae alliance</taxon>
        <taxon>Heliantheae</taxon>
        <taxon>Helianthus</taxon>
    </lineage>
</organism>
<dbReference type="EMBL" id="MNCJ02000324">
    <property type="protein sequence ID" value="KAF5788692.1"/>
    <property type="molecule type" value="Genomic_DNA"/>
</dbReference>
<keyword evidence="3" id="KW-1185">Reference proteome</keyword>
<dbReference type="AlphaFoldDB" id="A0A251TRQ1"/>